<evidence type="ECO:0000256" key="1">
    <source>
        <dbReference type="ARBA" id="ARBA00010641"/>
    </source>
</evidence>
<dbReference type="InterPro" id="IPR013324">
    <property type="entry name" value="RNA_pol_sigma_r3/r4-like"/>
</dbReference>
<dbReference type="InterPro" id="IPR036388">
    <property type="entry name" value="WH-like_DNA-bd_sf"/>
</dbReference>
<dbReference type="Gene3D" id="1.10.1740.10">
    <property type="match status" value="1"/>
</dbReference>
<evidence type="ECO:0000259" key="5">
    <source>
        <dbReference type="Pfam" id="PF08281"/>
    </source>
</evidence>
<evidence type="ECO:0000313" key="7">
    <source>
        <dbReference type="Proteomes" id="UP001500506"/>
    </source>
</evidence>
<keyword evidence="2" id="KW-0805">Transcription regulation</keyword>
<dbReference type="SUPFAM" id="SSF88659">
    <property type="entry name" value="Sigma3 and sigma4 domains of RNA polymerase sigma factors"/>
    <property type="match status" value="1"/>
</dbReference>
<dbReference type="PANTHER" id="PTHR43133">
    <property type="entry name" value="RNA POLYMERASE ECF-TYPE SIGMA FACTO"/>
    <property type="match status" value="1"/>
</dbReference>
<dbReference type="Gene3D" id="1.10.10.10">
    <property type="entry name" value="Winged helix-like DNA-binding domain superfamily/Winged helix DNA-binding domain"/>
    <property type="match status" value="1"/>
</dbReference>
<proteinExistence type="inferred from homology"/>
<sequence>MRGTVNDAQARSHYESAVRSNMRDLLAYLERRVEVRADAAEYLNYALLAAWRKRRHIPVGYERPWLFVFARNTLLNARRTARRRSAPTDQLRNVLARDSGHESLSTPEIVEIRTAVALLPDELRELVELVHWEGLTIVDSARVLGVHPSTARSRYASAKQLLRRQLGDEEEPTTAVTALIAMSA</sequence>
<accession>A0ABN2KYM4</accession>
<dbReference type="NCBIfam" id="TIGR02937">
    <property type="entry name" value="sigma70-ECF"/>
    <property type="match status" value="1"/>
</dbReference>
<dbReference type="SUPFAM" id="SSF88946">
    <property type="entry name" value="Sigma2 domain of RNA polymerase sigma factors"/>
    <property type="match status" value="1"/>
</dbReference>
<evidence type="ECO:0000256" key="4">
    <source>
        <dbReference type="ARBA" id="ARBA00023163"/>
    </source>
</evidence>
<keyword evidence="7" id="KW-1185">Reference proteome</keyword>
<dbReference type="Proteomes" id="UP001500506">
    <property type="component" value="Unassembled WGS sequence"/>
</dbReference>
<protein>
    <recommendedName>
        <fullName evidence="5">RNA polymerase sigma factor 70 region 4 type 2 domain-containing protein</fullName>
    </recommendedName>
</protein>
<keyword evidence="4" id="KW-0804">Transcription</keyword>
<dbReference type="PANTHER" id="PTHR43133:SF25">
    <property type="entry name" value="RNA POLYMERASE SIGMA FACTOR RFAY-RELATED"/>
    <property type="match status" value="1"/>
</dbReference>
<gene>
    <name evidence="6" type="ORF">GCM10009747_29880</name>
</gene>
<dbReference type="Pfam" id="PF08281">
    <property type="entry name" value="Sigma70_r4_2"/>
    <property type="match status" value="1"/>
</dbReference>
<evidence type="ECO:0000256" key="3">
    <source>
        <dbReference type="ARBA" id="ARBA00023082"/>
    </source>
</evidence>
<dbReference type="InterPro" id="IPR013325">
    <property type="entry name" value="RNA_pol_sigma_r2"/>
</dbReference>
<dbReference type="InterPro" id="IPR013249">
    <property type="entry name" value="RNA_pol_sigma70_r4_t2"/>
</dbReference>
<comment type="caution">
    <text evidence="6">The sequence shown here is derived from an EMBL/GenBank/DDBJ whole genome shotgun (WGS) entry which is preliminary data.</text>
</comment>
<evidence type="ECO:0000256" key="2">
    <source>
        <dbReference type="ARBA" id="ARBA00023015"/>
    </source>
</evidence>
<feature type="domain" description="RNA polymerase sigma factor 70 region 4 type 2" evidence="5">
    <location>
        <begin position="110"/>
        <end position="161"/>
    </location>
</feature>
<dbReference type="InterPro" id="IPR014284">
    <property type="entry name" value="RNA_pol_sigma-70_dom"/>
</dbReference>
<evidence type="ECO:0000313" key="6">
    <source>
        <dbReference type="EMBL" id="GAA1767348.1"/>
    </source>
</evidence>
<organism evidence="6 7">
    <name type="scientific">Agromyces humatus</name>
    <dbReference type="NCBI Taxonomy" id="279573"/>
    <lineage>
        <taxon>Bacteria</taxon>
        <taxon>Bacillati</taxon>
        <taxon>Actinomycetota</taxon>
        <taxon>Actinomycetes</taxon>
        <taxon>Micrococcales</taxon>
        <taxon>Microbacteriaceae</taxon>
        <taxon>Agromyces</taxon>
    </lineage>
</organism>
<dbReference type="InterPro" id="IPR039425">
    <property type="entry name" value="RNA_pol_sigma-70-like"/>
</dbReference>
<keyword evidence="3" id="KW-0731">Sigma factor</keyword>
<dbReference type="EMBL" id="BAAANH010000006">
    <property type="protein sequence ID" value="GAA1767348.1"/>
    <property type="molecule type" value="Genomic_DNA"/>
</dbReference>
<name>A0ABN2KYM4_9MICO</name>
<comment type="similarity">
    <text evidence="1">Belongs to the sigma-70 factor family. ECF subfamily.</text>
</comment>
<reference evidence="6 7" key="1">
    <citation type="journal article" date="2019" name="Int. J. Syst. Evol. Microbiol.">
        <title>The Global Catalogue of Microorganisms (GCM) 10K type strain sequencing project: providing services to taxonomists for standard genome sequencing and annotation.</title>
        <authorList>
            <consortium name="The Broad Institute Genomics Platform"/>
            <consortium name="The Broad Institute Genome Sequencing Center for Infectious Disease"/>
            <person name="Wu L."/>
            <person name="Ma J."/>
        </authorList>
    </citation>
    <scope>NUCLEOTIDE SEQUENCE [LARGE SCALE GENOMIC DNA]</scope>
    <source>
        <strain evidence="6 7">JCM 14319</strain>
    </source>
</reference>